<evidence type="ECO:0000313" key="2">
    <source>
        <dbReference type="EMBL" id="CAL1241111.1"/>
    </source>
</evidence>
<dbReference type="Proteomes" id="UP001497493">
    <property type="component" value="Chromosome"/>
</dbReference>
<reference evidence="2 3" key="1">
    <citation type="submission" date="2024-04" db="EMBL/GenBank/DDBJ databases">
        <authorList>
            <person name="Cremers G."/>
        </authorList>
    </citation>
    <scope>NUCLEOTIDE SEQUENCE [LARGE SCALE GENOMIC DNA]</scope>
    <source>
        <strain evidence="2">MeCH1-AG</strain>
    </source>
</reference>
<evidence type="ECO:0000313" key="3">
    <source>
        <dbReference type="Proteomes" id="UP001497493"/>
    </source>
</evidence>
<feature type="signal peptide" evidence="1">
    <location>
        <begin position="1"/>
        <end position="19"/>
    </location>
</feature>
<accession>A0ABM9NKG9</accession>
<proteinExistence type="predicted"/>
<keyword evidence="1" id="KW-0732">Signal</keyword>
<evidence type="ECO:0000256" key="1">
    <source>
        <dbReference type="SAM" id="SignalP"/>
    </source>
</evidence>
<dbReference type="EMBL" id="OZ026884">
    <property type="protein sequence ID" value="CAL1241111.1"/>
    <property type="molecule type" value="Genomic_DNA"/>
</dbReference>
<dbReference type="InterPro" id="IPR031877">
    <property type="entry name" value="SmbP"/>
</dbReference>
<feature type="chain" id="PRO_5046614329" evidence="1">
    <location>
        <begin position="20"/>
        <end position="114"/>
    </location>
</feature>
<sequence length="114" mass="11771">MKAILMGLALALSATGSLAAEKPEDHLGQAERHTNAAVAQGKTGNTQGLVEHAETALKHLDLAQQEKPRPDLDKAAASLKNSIRLGKDGDPGKATEHAQEAVEYIDAAKGALGG</sequence>
<keyword evidence="3" id="KW-1185">Reference proteome</keyword>
<name>A0ABM9NKG9_9GAMM</name>
<organism evidence="2 3">
    <name type="scientific">Candidatus Methylocalor cossyra</name>
    <dbReference type="NCBI Taxonomy" id="3108543"/>
    <lineage>
        <taxon>Bacteria</taxon>
        <taxon>Pseudomonadati</taxon>
        <taxon>Pseudomonadota</taxon>
        <taxon>Gammaproteobacteria</taxon>
        <taxon>Methylococcales</taxon>
        <taxon>Methylococcaceae</taxon>
        <taxon>Candidatus Methylocalor</taxon>
    </lineage>
</organism>
<dbReference type="CDD" id="cd13840">
    <property type="entry name" value="SMBP_like"/>
    <property type="match status" value="1"/>
</dbReference>
<dbReference type="Pfam" id="PF16785">
    <property type="entry name" value="SMBP"/>
    <property type="match status" value="1"/>
</dbReference>
<dbReference type="Gene3D" id="1.20.120.660">
    <property type="entry name" value="IL-4 antagonist (De novo design) like domain"/>
    <property type="match status" value="1"/>
</dbReference>
<protein>
    <submittedName>
        <fullName evidence="2">Small metal-binding protein</fullName>
    </submittedName>
</protein>
<gene>
    <name evidence="2" type="ORF">MECH1_V1_2335</name>
</gene>
<dbReference type="RefSeq" id="WP_348757642.1">
    <property type="nucleotide sequence ID" value="NZ_OZ026884.1"/>
</dbReference>